<keyword evidence="2" id="KW-0547">Nucleotide-binding</keyword>
<sequence length="528" mass="55221">MWSALRKGWKFSVAGLVLGALLGFGVGFVVGPSYSTSMQFFVSTTESASTSEAFQGSQLAQQRVASYADLLTGKELGERVAQRLDSDMAPEELAGKVSASTVTGTILIDVTVSDSTPDRAEEIAEAIGIEFPELVADLENPTGEAQSPVYVAQTDKPGAAFAPSPPLTVRNALFGAVLGLLAGAALAITRVLLDRSVTTQEDVEELTGAAVIGIVFRDDALDERHTFEQVESRTAEHYRQLRTNLQFLSVDDPPEVIMVSSSVPAEGKTTMAINLAIALADAGRRVTVVEADLRRPKVTEYLQLVSGVGLTNLLAGTADVDDVAQQVGDRDLYVIAAGPTPPNPSELLGSSSMAALLEKLRSENDYVIVDAAPLLPVADSWGLAAHTDGVLLSVRHGSTRMEQLAEAGVAITRVGAKLLGVVLNMVPLKGELAAAHAQGYDYGYAAHRRPTGSAAPSPSAVAARPGVSDGAVARVPTSVARPPAGGEWSFMEPAGQRAAPVPPVPAIPRTNRVKPRTLPKSAHPDSAG</sequence>
<dbReference type="GO" id="GO:0004713">
    <property type="term" value="F:protein tyrosine kinase activity"/>
    <property type="evidence" value="ECO:0007669"/>
    <property type="project" value="UniProtKB-KW"/>
</dbReference>
<evidence type="ECO:0000256" key="3">
    <source>
        <dbReference type="ARBA" id="ARBA00022777"/>
    </source>
</evidence>
<dbReference type="EMBL" id="VNHW01000010">
    <property type="protein sequence ID" value="TYP86235.1"/>
    <property type="molecule type" value="Genomic_DNA"/>
</dbReference>
<dbReference type="AlphaFoldDB" id="A0A5S5CRK7"/>
<feature type="domain" description="AAA" evidence="7">
    <location>
        <begin position="264"/>
        <end position="397"/>
    </location>
</feature>
<name>A0A5S5CRK7_9ACTN</name>
<keyword evidence="1" id="KW-0808">Transferase</keyword>
<evidence type="ECO:0000313" key="8">
    <source>
        <dbReference type="EMBL" id="TYP86235.1"/>
    </source>
</evidence>
<evidence type="ECO:0000313" key="9">
    <source>
        <dbReference type="Proteomes" id="UP000322499"/>
    </source>
</evidence>
<evidence type="ECO:0000256" key="6">
    <source>
        <dbReference type="SAM" id="MobiDB-lite"/>
    </source>
</evidence>
<gene>
    <name evidence="8" type="ORF">BD833_110125</name>
</gene>
<dbReference type="SUPFAM" id="SSF52540">
    <property type="entry name" value="P-loop containing nucleoside triphosphate hydrolases"/>
    <property type="match status" value="1"/>
</dbReference>
<protein>
    <submittedName>
        <fullName evidence="8">Capsular exopolysaccharide synthesis family protein</fullName>
    </submittedName>
</protein>
<comment type="caution">
    <text evidence="8">The sequence shown here is derived from an EMBL/GenBank/DDBJ whole genome shotgun (WGS) entry which is preliminary data.</text>
</comment>
<dbReference type="InterPro" id="IPR050445">
    <property type="entry name" value="Bact_polysacc_biosynth/exp"/>
</dbReference>
<evidence type="ECO:0000256" key="1">
    <source>
        <dbReference type="ARBA" id="ARBA00022679"/>
    </source>
</evidence>
<dbReference type="Proteomes" id="UP000322499">
    <property type="component" value="Unassembled WGS sequence"/>
</dbReference>
<dbReference type="PANTHER" id="PTHR32309">
    <property type="entry name" value="TYROSINE-PROTEIN KINASE"/>
    <property type="match status" value="1"/>
</dbReference>
<feature type="region of interest" description="Disordered" evidence="6">
    <location>
        <begin position="473"/>
        <end position="528"/>
    </location>
</feature>
<dbReference type="CDD" id="cd05387">
    <property type="entry name" value="BY-kinase"/>
    <property type="match status" value="1"/>
</dbReference>
<keyword evidence="4" id="KW-0067">ATP-binding</keyword>
<evidence type="ECO:0000256" key="2">
    <source>
        <dbReference type="ARBA" id="ARBA00022741"/>
    </source>
</evidence>
<dbReference type="GO" id="GO:0005524">
    <property type="term" value="F:ATP binding"/>
    <property type="evidence" value="ECO:0007669"/>
    <property type="project" value="UniProtKB-KW"/>
</dbReference>
<dbReference type="InterPro" id="IPR005702">
    <property type="entry name" value="Wzc-like_C"/>
</dbReference>
<dbReference type="InterPro" id="IPR025669">
    <property type="entry name" value="AAA_dom"/>
</dbReference>
<dbReference type="Pfam" id="PF13614">
    <property type="entry name" value="AAA_31"/>
    <property type="match status" value="1"/>
</dbReference>
<reference evidence="8 9" key="1">
    <citation type="submission" date="2019-07" db="EMBL/GenBank/DDBJ databases">
        <title>Genomic Encyclopedia of Archaeal and Bacterial Type Strains, Phase II (KMG-II): from individual species to whole genera.</title>
        <authorList>
            <person name="Goeker M."/>
        </authorList>
    </citation>
    <scope>NUCLEOTIDE SEQUENCE [LARGE SCALE GENOMIC DNA]</scope>
    <source>
        <strain evidence="8 9">DSM 46842</strain>
    </source>
</reference>
<dbReference type="PANTHER" id="PTHR32309:SF31">
    <property type="entry name" value="CAPSULAR EXOPOLYSACCHARIDE FAMILY"/>
    <property type="match status" value="1"/>
</dbReference>
<proteinExistence type="predicted"/>
<accession>A0A5S5CRK7</accession>
<keyword evidence="9" id="KW-1185">Reference proteome</keyword>
<dbReference type="NCBIfam" id="TIGR01007">
    <property type="entry name" value="eps_fam"/>
    <property type="match status" value="1"/>
</dbReference>
<keyword evidence="5" id="KW-0829">Tyrosine-protein kinase</keyword>
<evidence type="ECO:0000259" key="7">
    <source>
        <dbReference type="Pfam" id="PF13614"/>
    </source>
</evidence>
<evidence type="ECO:0000256" key="5">
    <source>
        <dbReference type="ARBA" id="ARBA00023137"/>
    </source>
</evidence>
<organism evidence="8 9">
    <name type="scientific">Blastococcus xanthinilyticus</name>
    <dbReference type="NCBI Taxonomy" id="1564164"/>
    <lineage>
        <taxon>Bacteria</taxon>
        <taxon>Bacillati</taxon>
        <taxon>Actinomycetota</taxon>
        <taxon>Actinomycetes</taxon>
        <taxon>Geodermatophilales</taxon>
        <taxon>Geodermatophilaceae</taxon>
        <taxon>Blastococcus</taxon>
    </lineage>
</organism>
<dbReference type="Gene3D" id="3.40.50.300">
    <property type="entry name" value="P-loop containing nucleotide triphosphate hydrolases"/>
    <property type="match status" value="1"/>
</dbReference>
<keyword evidence="3" id="KW-0418">Kinase</keyword>
<dbReference type="InterPro" id="IPR027417">
    <property type="entry name" value="P-loop_NTPase"/>
</dbReference>
<evidence type="ECO:0000256" key="4">
    <source>
        <dbReference type="ARBA" id="ARBA00022840"/>
    </source>
</evidence>